<comment type="caution">
    <text evidence="1">The sequence shown here is derived from an EMBL/GenBank/DDBJ whole genome shotgun (WGS) entry which is preliminary data.</text>
</comment>
<sequence>MSAPGMMWLLADGFGPWEAATSYEPEPDWSPQADHDLAAIAERFAPERRASAAAIIAQAAQEFPGFDDTVMKLCR</sequence>
<name>A0ABV6TE42_9ACTN</name>
<organism evidence="1 2">
    <name type="scientific">Streptomyces noboritoensis</name>
    <dbReference type="NCBI Taxonomy" id="67337"/>
    <lineage>
        <taxon>Bacteria</taxon>
        <taxon>Bacillati</taxon>
        <taxon>Actinomycetota</taxon>
        <taxon>Actinomycetes</taxon>
        <taxon>Kitasatosporales</taxon>
        <taxon>Streptomycetaceae</taxon>
        <taxon>Streptomyces</taxon>
    </lineage>
</organism>
<gene>
    <name evidence="1" type="ORF">ACFH04_06535</name>
</gene>
<dbReference type="EMBL" id="JBHMQV010000004">
    <property type="protein sequence ID" value="MFC0843394.1"/>
    <property type="molecule type" value="Genomic_DNA"/>
</dbReference>
<protein>
    <submittedName>
        <fullName evidence="1">Uncharacterized protein</fullName>
    </submittedName>
</protein>
<dbReference type="RefSeq" id="WP_394317183.1">
    <property type="nucleotide sequence ID" value="NZ_JBHMQV010000004.1"/>
</dbReference>
<keyword evidence="2" id="KW-1185">Reference proteome</keyword>
<reference evidence="1 2" key="1">
    <citation type="submission" date="2024-09" db="EMBL/GenBank/DDBJ databases">
        <authorList>
            <person name="Sun Q."/>
            <person name="Mori K."/>
        </authorList>
    </citation>
    <scope>NUCLEOTIDE SEQUENCE [LARGE SCALE GENOMIC DNA]</scope>
    <source>
        <strain evidence="1 2">JCM 4557</strain>
    </source>
</reference>
<accession>A0ABV6TE42</accession>
<evidence type="ECO:0000313" key="2">
    <source>
        <dbReference type="Proteomes" id="UP001589887"/>
    </source>
</evidence>
<dbReference type="Proteomes" id="UP001589887">
    <property type="component" value="Unassembled WGS sequence"/>
</dbReference>
<evidence type="ECO:0000313" key="1">
    <source>
        <dbReference type="EMBL" id="MFC0843394.1"/>
    </source>
</evidence>
<proteinExistence type="predicted"/>